<dbReference type="InterPro" id="IPR036388">
    <property type="entry name" value="WH-like_DNA-bd_sf"/>
</dbReference>
<evidence type="ECO:0000256" key="3">
    <source>
        <dbReference type="ARBA" id="ARBA00023163"/>
    </source>
</evidence>
<dbReference type="GO" id="GO:0003700">
    <property type="term" value="F:DNA-binding transcription factor activity"/>
    <property type="evidence" value="ECO:0007669"/>
    <property type="project" value="InterPro"/>
</dbReference>
<dbReference type="SUPFAM" id="SSF46785">
    <property type="entry name" value="Winged helix' DNA-binding domain"/>
    <property type="match status" value="1"/>
</dbReference>
<keyword evidence="6" id="KW-1185">Reference proteome</keyword>
<dbReference type="InterPro" id="IPR036390">
    <property type="entry name" value="WH_DNA-bd_sf"/>
</dbReference>
<dbReference type="Gene3D" id="1.10.10.10">
    <property type="entry name" value="Winged helix-like DNA-binding domain superfamily/Winged helix DNA-binding domain"/>
    <property type="match status" value="1"/>
</dbReference>
<keyword evidence="1" id="KW-0805">Transcription regulation</keyword>
<proteinExistence type="predicted"/>
<evidence type="ECO:0000313" key="6">
    <source>
        <dbReference type="Proteomes" id="UP000035661"/>
    </source>
</evidence>
<dbReference type="PROSITE" id="PS50995">
    <property type="entry name" value="HTH_MARR_2"/>
    <property type="match status" value="1"/>
</dbReference>
<keyword evidence="2" id="KW-0238">DNA-binding</keyword>
<evidence type="ECO:0000259" key="4">
    <source>
        <dbReference type="PROSITE" id="PS50995"/>
    </source>
</evidence>
<dbReference type="InterPro" id="IPR000835">
    <property type="entry name" value="HTH_MarR-typ"/>
</dbReference>
<dbReference type="AlphaFoldDB" id="A0A0H3XHI2"/>
<gene>
    <name evidence="5" type="ORF">SERIO_v1c01450</name>
</gene>
<dbReference type="SMART" id="SM00347">
    <property type="entry name" value="HTH_MARR"/>
    <property type="match status" value="1"/>
</dbReference>
<sequence>MLFNELMFVLRKINKDIDSLVSEFLTQANYFDIEPTDGPILLYMQNNLTTKMTELSKISNQTKAGMSRKINRLKKLGYISHQRCQKDKRISWLELTPKGRMVAEKFIEISSVLNKQLLALIPDHQQNDLLETLTFLSNELSKK</sequence>
<evidence type="ECO:0000256" key="2">
    <source>
        <dbReference type="ARBA" id="ARBA00023125"/>
    </source>
</evidence>
<dbReference type="Pfam" id="PF12802">
    <property type="entry name" value="MarR_2"/>
    <property type="match status" value="1"/>
</dbReference>
<dbReference type="STRING" id="315358.SERIO_v1c01450"/>
<dbReference type="RefSeq" id="WP_047791017.1">
    <property type="nucleotide sequence ID" value="NZ_CP011856.1"/>
</dbReference>
<dbReference type="PANTHER" id="PTHR42756">
    <property type="entry name" value="TRANSCRIPTIONAL REGULATOR, MARR"/>
    <property type="match status" value="1"/>
</dbReference>
<dbReference type="GO" id="GO:0003677">
    <property type="term" value="F:DNA binding"/>
    <property type="evidence" value="ECO:0007669"/>
    <property type="project" value="UniProtKB-KW"/>
</dbReference>
<dbReference type="EMBL" id="CP011856">
    <property type="protein sequence ID" value="AKM53740.1"/>
    <property type="molecule type" value="Genomic_DNA"/>
</dbReference>
<protein>
    <recommendedName>
        <fullName evidence="4">HTH marR-type domain-containing protein</fullName>
    </recommendedName>
</protein>
<evidence type="ECO:0000313" key="5">
    <source>
        <dbReference type="EMBL" id="AKM53740.1"/>
    </source>
</evidence>
<dbReference type="KEGG" id="seri:SERIO_v1c01450"/>
<accession>A0A0H3XHI2</accession>
<dbReference type="Proteomes" id="UP000035661">
    <property type="component" value="Chromosome"/>
</dbReference>
<evidence type="ECO:0000256" key="1">
    <source>
        <dbReference type="ARBA" id="ARBA00023015"/>
    </source>
</evidence>
<dbReference type="PATRIC" id="fig|743698.3.peg.147"/>
<keyword evidence="3" id="KW-0804">Transcription</keyword>
<feature type="domain" description="HTH marR-type" evidence="4">
    <location>
        <begin position="3"/>
        <end position="138"/>
    </location>
</feature>
<organism evidence="5 6">
    <name type="scientific">Spiroplasma eriocheiris</name>
    <dbReference type="NCBI Taxonomy" id="315358"/>
    <lineage>
        <taxon>Bacteria</taxon>
        <taxon>Bacillati</taxon>
        <taxon>Mycoplasmatota</taxon>
        <taxon>Mollicutes</taxon>
        <taxon>Entomoplasmatales</taxon>
        <taxon>Spiroplasmataceae</taxon>
        <taxon>Spiroplasma</taxon>
    </lineage>
</organism>
<name>A0A0H3XHI2_9MOLU</name>
<dbReference type="PANTHER" id="PTHR42756:SF1">
    <property type="entry name" value="TRANSCRIPTIONAL REPRESSOR OF EMRAB OPERON"/>
    <property type="match status" value="1"/>
</dbReference>
<reference evidence="5 6" key="1">
    <citation type="journal article" date="2015" name="Genome Biol. Evol.">
        <title>Found and Lost: The Fates of Horizontally Acquired Genes in Arthropod-Symbiotic Spiroplasma.</title>
        <authorList>
            <person name="Lo W.S."/>
            <person name="Gasparich G.E."/>
            <person name="Kuo C.H."/>
        </authorList>
    </citation>
    <scope>NUCLEOTIDE SEQUENCE [LARGE SCALE GENOMIC DNA]</scope>
    <source>
        <strain evidence="6">TDA-040725-5</strain>
    </source>
</reference>
<reference evidence="6" key="2">
    <citation type="submission" date="2015-06" db="EMBL/GenBank/DDBJ databases">
        <title>Complete genome sequence of Spiroplasma eriocheiris TDA-040725-5 (DSM 21848).</title>
        <authorList>
            <person name="Lo W.-S."/>
            <person name="Kuo C.-H."/>
        </authorList>
    </citation>
    <scope>NUCLEOTIDE SEQUENCE [LARGE SCALE GENOMIC DNA]</scope>
    <source>
        <strain evidence="6">TDA-040725-5</strain>
    </source>
</reference>